<dbReference type="Proteomes" id="UP001075001">
    <property type="component" value="Unassembled WGS sequence"/>
</dbReference>
<proteinExistence type="predicted"/>
<accession>A0ABT6EKI9</accession>
<dbReference type="InterPro" id="IPR014944">
    <property type="entry name" value="Toxin_SymE-like"/>
</dbReference>
<feature type="domain" description="Toxin SymE-like" evidence="1">
    <location>
        <begin position="10"/>
        <end position="58"/>
    </location>
</feature>
<dbReference type="RefSeq" id="WP_112213747.1">
    <property type="nucleotide sequence ID" value="NZ_CABGGQ010000009.1"/>
</dbReference>
<evidence type="ECO:0000313" key="2">
    <source>
        <dbReference type="EMBL" id="MDG1645346.1"/>
    </source>
</evidence>
<reference evidence="2" key="1">
    <citation type="submission" date="2023-03" db="EMBL/GenBank/DDBJ databases">
        <title>identification of new KPC variant in Klebsiella huaxiensis from the Hospital Sewage Samples in China.</title>
        <authorList>
            <person name="Wu Y."/>
        </authorList>
    </citation>
    <scope>NUCLEOTIDE SEQUENCE</scope>
    <source>
        <strain evidence="2">ZR-9</strain>
    </source>
</reference>
<organism evidence="2 3">
    <name type="scientific">Klebsiella huaxiensis</name>
    <dbReference type="NCBI Taxonomy" id="2153354"/>
    <lineage>
        <taxon>Bacteria</taxon>
        <taxon>Pseudomonadati</taxon>
        <taxon>Pseudomonadota</taxon>
        <taxon>Gammaproteobacteria</taxon>
        <taxon>Enterobacterales</taxon>
        <taxon>Enterobacteriaceae</taxon>
        <taxon>Klebsiella/Raoultella group</taxon>
        <taxon>Klebsiella</taxon>
    </lineage>
</organism>
<sequence>MTRKTTKTQQRYIVDYLPNRDDTSTSSLSLSGKWPKEAGFDTGRGVTISIAGDCIVLIPDNDEVYELRTQLKQVKGDIKVMTVGELNLL</sequence>
<protein>
    <submittedName>
        <fullName evidence="2">SymE family type I addiction module toxin</fullName>
    </submittedName>
</protein>
<name>A0ABT6EKI9_9ENTR</name>
<evidence type="ECO:0000313" key="3">
    <source>
        <dbReference type="Proteomes" id="UP001075001"/>
    </source>
</evidence>
<dbReference type="Pfam" id="PF08845">
    <property type="entry name" value="SymE_toxin"/>
    <property type="match status" value="1"/>
</dbReference>
<comment type="caution">
    <text evidence="2">The sequence shown here is derived from an EMBL/GenBank/DDBJ whole genome shotgun (WGS) entry which is preliminary data.</text>
</comment>
<keyword evidence="3" id="KW-1185">Reference proteome</keyword>
<gene>
    <name evidence="2" type="ORF">OXR69_026290</name>
</gene>
<evidence type="ECO:0000259" key="1">
    <source>
        <dbReference type="Pfam" id="PF08845"/>
    </source>
</evidence>
<dbReference type="EMBL" id="JAPQEX020000001">
    <property type="protein sequence ID" value="MDG1645346.1"/>
    <property type="molecule type" value="Genomic_DNA"/>
</dbReference>